<sequence length="53" mass="6068">MQALGLLFCFSATLDQVVEDDHGSDFLRMAHQVRRHAGATHCRKYVRQLSSYT</sequence>
<dbReference type="Proteomes" id="UP000182466">
    <property type="component" value="Unassembled WGS sequence"/>
</dbReference>
<keyword evidence="2" id="KW-1185">Reference proteome</keyword>
<reference evidence="1 2" key="1">
    <citation type="submission" date="2016-10" db="EMBL/GenBank/DDBJ databases">
        <authorList>
            <person name="de Groot N.N."/>
        </authorList>
    </citation>
    <scope>NUCLEOTIDE SEQUENCE [LARGE SCALE GENOMIC DNA]</scope>
    <source>
        <strain evidence="1 2">CGMCC 1.10959</strain>
    </source>
</reference>
<gene>
    <name evidence="1" type="ORF">SAMN05216236_15213</name>
</gene>
<name>A0A1I7E9E3_9RHOB</name>
<proteinExistence type="predicted"/>
<evidence type="ECO:0000313" key="2">
    <source>
        <dbReference type="Proteomes" id="UP000182466"/>
    </source>
</evidence>
<dbReference type="EMBL" id="FPAW01000052">
    <property type="protein sequence ID" value="SFU20544.1"/>
    <property type="molecule type" value="Genomic_DNA"/>
</dbReference>
<evidence type="ECO:0000313" key="1">
    <source>
        <dbReference type="EMBL" id="SFU20544.1"/>
    </source>
</evidence>
<dbReference type="AlphaFoldDB" id="A0A1I7E9E3"/>
<accession>A0A1I7E9E3</accession>
<organism evidence="1 2">
    <name type="scientific">Sedimentitalea nanhaiensis</name>
    <dbReference type="NCBI Taxonomy" id="999627"/>
    <lineage>
        <taxon>Bacteria</taxon>
        <taxon>Pseudomonadati</taxon>
        <taxon>Pseudomonadota</taxon>
        <taxon>Alphaproteobacteria</taxon>
        <taxon>Rhodobacterales</taxon>
        <taxon>Paracoccaceae</taxon>
        <taxon>Sedimentitalea</taxon>
    </lineage>
</organism>
<protein>
    <submittedName>
        <fullName evidence="1">Uncharacterized protein</fullName>
    </submittedName>
</protein>